<dbReference type="OrthoDB" id="6604018at2759"/>
<name>A0A7R8H1K6_LEPSM</name>
<accession>A0A7R8H1K6</accession>
<dbReference type="Proteomes" id="UP000675881">
    <property type="component" value="Chromosome 11"/>
</dbReference>
<evidence type="ECO:0000313" key="5">
    <source>
        <dbReference type="EMBL" id="CAF2811326.1"/>
    </source>
</evidence>
<dbReference type="InterPro" id="IPR007667">
    <property type="entry name" value="Hypoxia_induced_domain"/>
</dbReference>
<evidence type="ECO:0000256" key="3">
    <source>
        <dbReference type="ARBA" id="ARBA00022989"/>
    </source>
</evidence>
<evidence type="ECO:0000256" key="2">
    <source>
        <dbReference type="ARBA" id="ARBA00022692"/>
    </source>
</evidence>
<proteinExistence type="predicted"/>
<evidence type="ECO:0000256" key="4">
    <source>
        <dbReference type="ARBA" id="ARBA00023136"/>
    </source>
</evidence>
<dbReference type="GO" id="GO:0005739">
    <property type="term" value="C:mitochondrion"/>
    <property type="evidence" value="ECO:0007669"/>
    <property type="project" value="UniProtKB-SubCell"/>
</dbReference>
<sequence>MSDNTAKPKLEWIQDDKNKAVNDNVNPLYYRDDMDFLRENIVPQTASASSLEFFKNNLLVSVGCLATSGFFDIRIKRVFIIKNTVRSQKKMRRRVIAQGLTIVALFVGALQEGNKTVAK</sequence>
<dbReference type="EMBL" id="HG994590">
    <property type="protein sequence ID" value="CAF2811326.1"/>
    <property type="molecule type" value="Genomic_DNA"/>
</dbReference>
<dbReference type="AlphaFoldDB" id="A0A7R8H1K6"/>
<gene>
    <name evidence="5" type="ORF">LSAA_2847</name>
</gene>
<comment type="subcellular location">
    <subcellularLocation>
        <location evidence="1">Mitochondrion</location>
    </subcellularLocation>
</comment>
<organism evidence="5 6">
    <name type="scientific">Lepeophtheirus salmonis</name>
    <name type="common">Salmon louse</name>
    <name type="synonym">Caligus salmonis</name>
    <dbReference type="NCBI Taxonomy" id="72036"/>
    <lineage>
        <taxon>Eukaryota</taxon>
        <taxon>Metazoa</taxon>
        <taxon>Ecdysozoa</taxon>
        <taxon>Arthropoda</taxon>
        <taxon>Crustacea</taxon>
        <taxon>Multicrustacea</taxon>
        <taxon>Hexanauplia</taxon>
        <taxon>Copepoda</taxon>
        <taxon>Siphonostomatoida</taxon>
        <taxon>Caligidae</taxon>
        <taxon>Lepeophtheirus</taxon>
    </lineage>
</organism>
<protein>
    <submittedName>
        <fullName evidence="5">(salmon louse) hypothetical protein</fullName>
    </submittedName>
</protein>
<evidence type="ECO:0000256" key="1">
    <source>
        <dbReference type="ARBA" id="ARBA00004173"/>
    </source>
</evidence>
<keyword evidence="3" id="KW-1133">Transmembrane helix</keyword>
<dbReference type="Gene3D" id="6.10.140.1320">
    <property type="match status" value="1"/>
</dbReference>
<dbReference type="PROSITE" id="PS51503">
    <property type="entry name" value="HIG1"/>
    <property type="match status" value="1"/>
</dbReference>
<reference evidence="5" key="1">
    <citation type="submission" date="2021-02" db="EMBL/GenBank/DDBJ databases">
        <authorList>
            <person name="Bekaert M."/>
        </authorList>
    </citation>
    <scope>NUCLEOTIDE SEQUENCE</scope>
    <source>
        <strain evidence="5">IoA-00</strain>
    </source>
</reference>
<dbReference type="Pfam" id="PF04588">
    <property type="entry name" value="HIG_1_N"/>
    <property type="match status" value="1"/>
</dbReference>
<keyword evidence="2" id="KW-0812">Transmembrane</keyword>
<keyword evidence="4" id="KW-0472">Membrane</keyword>
<evidence type="ECO:0000313" key="6">
    <source>
        <dbReference type="Proteomes" id="UP000675881"/>
    </source>
</evidence>
<keyword evidence="6" id="KW-1185">Reference proteome</keyword>